<dbReference type="Proteomes" id="UP000315215">
    <property type="component" value="Chromosome"/>
</dbReference>
<dbReference type="GO" id="GO:0030288">
    <property type="term" value="C:outer membrane-bounded periplasmic space"/>
    <property type="evidence" value="ECO:0007669"/>
    <property type="project" value="TreeGrafter"/>
</dbReference>
<evidence type="ECO:0000259" key="2">
    <source>
        <dbReference type="Pfam" id="PF08486"/>
    </source>
</evidence>
<protein>
    <submittedName>
        <fullName evidence="3">Stage II sporulation protein D</fullName>
    </submittedName>
</protein>
<dbReference type="InterPro" id="IPR014225">
    <property type="entry name" value="Spore_II_D_firmicutes"/>
</dbReference>
<dbReference type="NCBIfam" id="TIGR02669">
    <property type="entry name" value="SpoIID_LytB"/>
    <property type="match status" value="1"/>
</dbReference>
<reference evidence="3 4" key="1">
    <citation type="submission" date="2019-07" db="EMBL/GenBank/DDBJ databases">
        <authorList>
            <person name="Li J."/>
        </authorList>
    </citation>
    <scope>NUCLEOTIDE SEQUENCE [LARGE SCALE GENOMIC DNA]</scope>
    <source>
        <strain evidence="3 4">TKL69</strain>
    </source>
</reference>
<sequence length="351" mass="39208">MKKTKQVNQNSWKKPSIILIASLFSVILLIPTVIVVPFIQSGDEKQTVSTTKAAEQVSLEPSDSAFAVEVYRTNAKKVEEVPLESYVARVVASEMPADFELEALKAQALAARTYVINFLEHNNQEIPQGADVTDTVQHQVYKNDEELRATWGADYNWKIEKITKAVAQTKGEIITYKNQPITPAFFSTSNGYTENSEDYWENKLPYLRSVKSPWDLDSPKYMDQKIMTVAEVEAALGIKLNPNAKAVAEISRTEGKRVAEIVIGGKTFTGREVRDKLELRSSDFDIEQKNDHLIFKTRGYGHGIGMSQYGANGMAKEGKSYKDIITYYYKGANVSTVDSAVPKLVTKLASK</sequence>
<dbReference type="GO" id="GO:0030435">
    <property type="term" value="P:sporulation resulting in formation of a cellular spore"/>
    <property type="evidence" value="ECO:0007669"/>
    <property type="project" value="InterPro"/>
</dbReference>
<dbReference type="KEGG" id="aqt:FN924_16505"/>
<evidence type="ECO:0000313" key="4">
    <source>
        <dbReference type="Proteomes" id="UP000315215"/>
    </source>
</evidence>
<name>A0A516KJP2_9BACI</name>
<evidence type="ECO:0000256" key="1">
    <source>
        <dbReference type="SAM" id="Phobius"/>
    </source>
</evidence>
<dbReference type="AlphaFoldDB" id="A0A516KJP2"/>
<dbReference type="InterPro" id="IPR013693">
    <property type="entry name" value="SpoIID/LytB_N"/>
</dbReference>
<feature type="transmembrane region" description="Helical" evidence="1">
    <location>
        <begin position="16"/>
        <end position="39"/>
    </location>
</feature>
<keyword evidence="1" id="KW-0812">Transmembrane</keyword>
<dbReference type="PANTHER" id="PTHR30032">
    <property type="entry name" value="N-ACETYLMURAMOYL-L-ALANINE AMIDASE-RELATED"/>
    <property type="match status" value="1"/>
</dbReference>
<dbReference type="PANTHER" id="PTHR30032:SF4">
    <property type="entry name" value="AMIDASE ENHANCER"/>
    <property type="match status" value="1"/>
</dbReference>
<feature type="domain" description="Sporulation stage II protein D amidase enhancer LytB N-terminal" evidence="2">
    <location>
        <begin position="72"/>
        <end position="176"/>
    </location>
</feature>
<evidence type="ECO:0000313" key="3">
    <source>
        <dbReference type="EMBL" id="QDP41630.1"/>
    </source>
</evidence>
<gene>
    <name evidence="3" type="primary">spoIID</name>
    <name evidence="3" type="ORF">FN924_16505</name>
</gene>
<dbReference type="NCBIfam" id="TIGR02870">
    <property type="entry name" value="spore_II_D"/>
    <property type="match status" value="1"/>
</dbReference>
<dbReference type="InterPro" id="IPR013486">
    <property type="entry name" value="SpoIID/LytB"/>
</dbReference>
<keyword evidence="4" id="KW-1185">Reference proteome</keyword>
<keyword evidence="1" id="KW-0472">Membrane</keyword>
<dbReference type="InterPro" id="IPR051922">
    <property type="entry name" value="Bact_Sporulation_Assoc"/>
</dbReference>
<dbReference type="OrthoDB" id="9794671at2"/>
<organism evidence="3 4">
    <name type="scientific">Radiobacillus deserti</name>
    <dbReference type="NCBI Taxonomy" id="2594883"/>
    <lineage>
        <taxon>Bacteria</taxon>
        <taxon>Bacillati</taxon>
        <taxon>Bacillota</taxon>
        <taxon>Bacilli</taxon>
        <taxon>Bacillales</taxon>
        <taxon>Bacillaceae</taxon>
        <taxon>Radiobacillus</taxon>
    </lineage>
</organism>
<dbReference type="Pfam" id="PF08486">
    <property type="entry name" value="SpoIID"/>
    <property type="match status" value="1"/>
</dbReference>
<proteinExistence type="predicted"/>
<dbReference type="RefSeq" id="WP_143896364.1">
    <property type="nucleotide sequence ID" value="NZ_CP041666.1"/>
</dbReference>
<dbReference type="EMBL" id="CP041666">
    <property type="protein sequence ID" value="QDP41630.1"/>
    <property type="molecule type" value="Genomic_DNA"/>
</dbReference>
<keyword evidence="1" id="KW-1133">Transmembrane helix</keyword>
<accession>A0A516KJP2</accession>